<keyword evidence="6" id="KW-0769">Symport</keyword>
<evidence type="ECO:0000256" key="10">
    <source>
        <dbReference type="ARBA" id="ARBA00023136"/>
    </source>
</evidence>
<evidence type="ECO:0000256" key="3">
    <source>
        <dbReference type="ARBA" id="ARBA00022448"/>
    </source>
</evidence>
<evidence type="ECO:0000256" key="5">
    <source>
        <dbReference type="ARBA" id="ARBA00022692"/>
    </source>
</evidence>
<feature type="transmembrane region" description="Helical" evidence="14">
    <location>
        <begin position="81"/>
        <end position="99"/>
    </location>
</feature>
<organism evidence="15 16">
    <name type="scientific">Candidatus Sulfuritelmatomonas gaucii</name>
    <dbReference type="NCBI Taxonomy" id="2043161"/>
    <lineage>
        <taxon>Bacteria</taxon>
        <taxon>Pseudomonadati</taxon>
        <taxon>Acidobacteriota</taxon>
        <taxon>Terriglobia</taxon>
        <taxon>Terriglobales</taxon>
        <taxon>Acidobacteriaceae</taxon>
        <taxon>Candidatus Sulfuritelmatomonas</taxon>
    </lineage>
</organism>
<evidence type="ECO:0000256" key="2">
    <source>
        <dbReference type="ARBA" id="ARBA00006434"/>
    </source>
</evidence>
<evidence type="ECO:0000256" key="9">
    <source>
        <dbReference type="ARBA" id="ARBA00023065"/>
    </source>
</evidence>
<proteinExistence type="inferred from homology"/>
<comment type="catalytic activity">
    <reaction evidence="12">
        <text>L-proline(in) + Na(+)(in) = L-proline(out) + Na(+)(out)</text>
        <dbReference type="Rhea" id="RHEA:28967"/>
        <dbReference type="ChEBI" id="CHEBI:29101"/>
        <dbReference type="ChEBI" id="CHEBI:60039"/>
    </reaction>
</comment>
<keyword evidence="11" id="KW-0739">Sodium transport</keyword>
<sequence length="629" mass="70359">MHLQVLDIVIILAYLAGTVLVGYWVSHYASRDMAAYFLGGNKLPWYVLGLSNASGMFDISGSMLLVYWMFVYGLKSVWIPWLWPTFNQVFLMVYLSAWLRRSNVMTGAEWIKTRFGTGRGAQLSHLIVVIYAFVSIIGFFSYGFKGIGKFAATFLPWHLTPNEYAVILIGITAIYVVKGGMISVVITEVVQFCILSIASFAVGIIAMSKVAPQTLLRVVPKGWDNVFFGWHLNLDWSTLIPAADAKVAQDGYGLFGFLVMMLFFKGVLISAAGPAPNYDMQRILAAKSPREASMMSAWVNVVLTFPRYFLTAGLAVLAAVFFSQNIRAMGTGMDFELVLPYALGRFVPMGLLGFLISGLLAAFMANFAATVNAAPPYFVNDIYKRYIRPDASPKTYVRLSYVSSFAVVVIGILIGWNVNSVNGVVLWIVSGLWAGYMASNVLKWYWWRFNGYGYFWGMVAGIASSIFCVIDANTTRLIHNQPFVHHLLSTYSINEEVSIVFPIVLLLSLAGCFAGTLLTKPEDEEVLKDFYRRVRPWGLWGPVHKVVVAEDPGFVRNNDFFRDMFNIVVGIVWQISLVVLPMYVVIWELRRAAITLAVILATSAILKFSWYDHLDVREMEPEKAAVRAI</sequence>
<feature type="transmembrane region" description="Helical" evidence="14">
    <location>
        <begin position="454"/>
        <end position="479"/>
    </location>
</feature>
<evidence type="ECO:0000256" key="13">
    <source>
        <dbReference type="RuleBase" id="RU362091"/>
    </source>
</evidence>
<feature type="transmembrane region" description="Helical" evidence="14">
    <location>
        <begin position="6"/>
        <end position="25"/>
    </location>
</feature>
<evidence type="ECO:0000256" key="7">
    <source>
        <dbReference type="ARBA" id="ARBA00022989"/>
    </source>
</evidence>
<feature type="transmembrane region" description="Helical" evidence="14">
    <location>
        <begin position="342"/>
        <end position="375"/>
    </location>
</feature>
<dbReference type="GO" id="GO:0005886">
    <property type="term" value="C:plasma membrane"/>
    <property type="evidence" value="ECO:0007669"/>
    <property type="project" value="UniProtKB-SubCell"/>
</dbReference>
<keyword evidence="3" id="KW-0813">Transport</keyword>
<evidence type="ECO:0000256" key="12">
    <source>
        <dbReference type="ARBA" id="ARBA00033708"/>
    </source>
</evidence>
<keyword evidence="5 14" id="KW-0812">Transmembrane</keyword>
<feature type="transmembrane region" description="Helical" evidence="14">
    <location>
        <begin position="192"/>
        <end position="211"/>
    </location>
</feature>
<feature type="transmembrane region" description="Helical" evidence="14">
    <location>
        <begin position="297"/>
        <end position="322"/>
    </location>
</feature>
<feature type="transmembrane region" description="Helical" evidence="14">
    <location>
        <begin position="592"/>
        <end position="610"/>
    </location>
</feature>
<keyword evidence="9" id="KW-0406">Ion transport</keyword>
<dbReference type="EMBL" id="OKRB01000099">
    <property type="protein sequence ID" value="SPE23995.1"/>
    <property type="molecule type" value="Genomic_DNA"/>
</dbReference>
<reference evidence="16" key="1">
    <citation type="submission" date="2018-02" db="EMBL/GenBank/DDBJ databases">
        <authorList>
            <person name="Hausmann B."/>
        </authorList>
    </citation>
    <scope>NUCLEOTIDE SEQUENCE [LARGE SCALE GENOMIC DNA]</scope>
    <source>
        <strain evidence="16">Peat soil MAG SbA5</strain>
    </source>
</reference>
<dbReference type="AlphaFoldDB" id="A0A2N9LLP7"/>
<evidence type="ECO:0000256" key="4">
    <source>
        <dbReference type="ARBA" id="ARBA00022475"/>
    </source>
</evidence>
<dbReference type="GO" id="GO:0015824">
    <property type="term" value="P:proline transport"/>
    <property type="evidence" value="ECO:0007669"/>
    <property type="project" value="TreeGrafter"/>
</dbReference>
<evidence type="ECO:0000256" key="6">
    <source>
        <dbReference type="ARBA" id="ARBA00022847"/>
    </source>
</evidence>
<dbReference type="InterPro" id="IPR038377">
    <property type="entry name" value="Na/Glc_symporter_sf"/>
</dbReference>
<comment type="similarity">
    <text evidence="2 13">Belongs to the sodium:solute symporter (SSF) (TC 2.A.21) family.</text>
</comment>
<dbReference type="InterPro" id="IPR001734">
    <property type="entry name" value="Na/solute_symporter"/>
</dbReference>
<dbReference type="GO" id="GO:0005298">
    <property type="term" value="F:proline:sodium symporter activity"/>
    <property type="evidence" value="ECO:0007669"/>
    <property type="project" value="TreeGrafter"/>
</dbReference>
<protein>
    <submittedName>
        <fullName evidence="15">Putative sodium-dependent mannose transporter</fullName>
    </submittedName>
</protein>
<keyword evidence="4" id="KW-1003">Cell membrane</keyword>
<gene>
    <name evidence="15" type="ORF">SBA5_410037</name>
</gene>
<dbReference type="GO" id="GO:0015193">
    <property type="term" value="F:L-proline transmembrane transporter activity"/>
    <property type="evidence" value="ECO:0007669"/>
    <property type="project" value="TreeGrafter"/>
</dbReference>
<dbReference type="PROSITE" id="PS50283">
    <property type="entry name" value="NA_SOLUT_SYMP_3"/>
    <property type="match status" value="1"/>
</dbReference>
<comment type="subcellular location">
    <subcellularLocation>
        <location evidence="1">Cell membrane</location>
        <topology evidence="1">Multi-pass membrane protein</topology>
    </subcellularLocation>
</comment>
<evidence type="ECO:0000256" key="8">
    <source>
        <dbReference type="ARBA" id="ARBA00023053"/>
    </source>
</evidence>
<feature type="transmembrane region" description="Helical" evidence="14">
    <location>
        <begin position="499"/>
        <end position="518"/>
    </location>
</feature>
<feature type="transmembrane region" description="Helical" evidence="14">
    <location>
        <begin position="120"/>
        <end position="144"/>
    </location>
</feature>
<dbReference type="PANTHER" id="PTHR48086">
    <property type="entry name" value="SODIUM/PROLINE SYMPORTER-RELATED"/>
    <property type="match status" value="1"/>
</dbReference>
<feature type="transmembrane region" description="Helical" evidence="14">
    <location>
        <begin position="396"/>
        <end position="418"/>
    </location>
</feature>
<evidence type="ECO:0000313" key="16">
    <source>
        <dbReference type="Proteomes" id="UP000239735"/>
    </source>
</evidence>
<feature type="transmembrane region" description="Helical" evidence="14">
    <location>
        <begin position="164"/>
        <end position="185"/>
    </location>
</feature>
<dbReference type="PANTHER" id="PTHR48086:SF3">
    <property type="entry name" value="SODIUM_PROLINE SYMPORTER"/>
    <property type="match status" value="1"/>
</dbReference>
<feature type="transmembrane region" description="Helical" evidence="14">
    <location>
        <begin position="564"/>
        <end position="586"/>
    </location>
</feature>
<dbReference type="Proteomes" id="UP000239735">
    <property type="component" value="Unassembled WGS sequence"/>
</dbReference>
<feature type="transmembrane region" description="Helical" evidence="14">
    <location>
        <begin position="254"/>
        <end position="276"/>
    </location>
</feature>
<feature type="transmembrane region" description="Helical" evidence="14">
    <location>
        <begin position="45"/>
        <end position="69"/>
    </location>
</feature>
<evidence type="ECO:0000256" key="1">
    <source>
        <dbReference type="ARBA" id="ARBA00004651"/>
    </source>
</evidence>
<dbReference type="InterPro" id="IPR050277">
    <property type="entry name" value="Sodium:Solute_Symporter"/>
</dbReference>
<accession>A0A2N9LLP7</accession>
<dbReference type="Gene3D" id="1.20.1730.10">
    <property type="entry name" value="Sodium/glucose cotransporter"/>
    <property type="match status" value="1"/>
</dbReference>
<dbReference type="OrthoDB" id="9789704at2"/>
<evidence type="ECO:0000313" key="15">
    <source>
        <dbReference type="EMBL" id="SPE23995.1"/>
    </source>
</evidence>
<keyword evidence="8" id="KW-0915">Sodium</keyword>
<feature type="transmembrane region" description="Helical" evidence="14">
    <location>
        <begin position="424"/>
        <end position="442"/>
    </location>
</feature>
<evidence type="ECO:0000256" key="11">
    <source>
        <dbReference type="ARBA" id="ARBA00023201"/>
    </source>
</evidence>
<keyword evidence="10 14" id="KW-0472">Membrane</keyword>
<keyword evidence="7 14" id="KW-1133">Transmembrane helix</keyword>
<dbReference type="CDD" id="cd11477">
    <property type="entry name" value="SLC5sbd_u1"/>
    <property type="match status" value="1"/>
</dbReference>
<evidence type="ECO:0000256" key="14">
    <source>
        <dbReference type="SAM" id="Phobius"/>
    </source>
</evidence>
<dbReference type="Pfam" id="PF00474">
    <property type="entry name" value="SSF"/>
    <property type="match status" value="1"/>
</dbReference>
<name>A0A2N9LLP7_9BACT</name>